<keyword evidence="2" id="KW-1185">Reference proteome</keyword>
<dbReference type="Proteomes" id="UP001164539">
    <property type="component" value="Chromosome 8"/>
</dbReference>
<gene>
    <name evidence="1" type="ORF">OWV82_014675</name>
</gene>
<protein>
    <submittedName>
        <fullName evidence="1">Kinase</fullName>
    </submittedName>
</protein>
<dbReference type="EMBL" id="CM051401">
    <property type="protein sequence ID" value="KAJ4712430.1"/>
    <property type="molecule type" value="Genomic_DNA"/>
</dbReference>
<proteinExistence type="predicted"/>
<organism evidence="1 2">
    <name type="scientific">Melia azedarach</name>
    <name type="common">Chinaberry tree</name>
    <dbReference type="NCBI Taxonomy" id="155640"/>
    <lineage>
        <taxon>Eukaryota</taxon>
        <taxon>Viridiplantae</taxon>
        <taxon>Streptophyta</taxon>
        <taxon>Embryophyta</taxon>
        <taxon>Tracheophyta</taxon>
        <taxon>Spermatophyta</taxon>
        <taxon>Magnoliopsida</taxon>
        <taxon>eudicotyledons</taxon>
        <taxon>Gunneridae</taxon>
        <taxon>Pentapetalae</taxon>
        <taxon>rosids</taxon>
        <taxon>malvids</taxon>
        <taxon>Sapindales</taxon>
        <taxon>Meliaceae</taxon>
        <taxon>Melia</taxon>
    </lineage>
</organism>
<comment type="caution">
    <text evidence="1">The sequence shown here is derived from an EMBL/GenBank/DDBJ whole genome shotgun (WGS) entry which is preliminary data.</text>
</comment>
<evidence type="ECO:0000313" key="2">
    <source>
        <dbReference type="Proteomes" id="UP001164539"/>
    </source>
</evidence>
<accession>A0ACC1XMH1</accession>
<name>A0ACC1XMH1_MELAZ</name>
<sequence>MPQDSTSEQDQDDSDAEFVEVDPSGRYGRYKEVLGRGAFKKVYKAFDEWEGIEVAWNQVKVADLLRNSEDLERLYSEVHLLKTLKHKNIIKFYNSWVDTKNEHINFITEIFTSGTLRQYRKKHKHVDLRALKKWSRQILEGLSYLHSHDPPVIHRDLKCDNIFVNGNQGEVKIGDLGLAAILRQARSAHSVIGTPEFMAPELYEEEYNELVDIYAFGMCLLELVTFEYPYVECTNAAQIYKKVTSGIKPASLAKVTDPGVRAFIEKCIAKVSERLPAKELLRDPFLQPEEENESVGRPLRVKTHNSAETSGQAKIDKSAQDSSAETGRDFTVQGQRRDVNTIFLKLRISDPTGHFRNIHFPFDIEADTAIAVASEMVEELDLTDQDVSTIAAMIESEIRSHIPDWEPRDFFGETLRDEVGSLSSWSPKPDNEASPLMNELTPNSASLQMERLPSGHRYWSDSPKGAGKMSQGKTATSNLSPQEHSVNLDSLTEDNDQALDSGRDVDSPNGVASLEPVSGNTDNTIEKEHRGVSDLQFGDRNSAVLDLHGDNAAHKSQEECQILMNTESKDVKKVVEEFECLLVEQQKEVNELKRKHGLSISDFLKELAPEICQKVVGMYKLKIPEYDAL</sequence>
<keyword evidence="1" id="KW-0418">Kinase</keyword>
<reference evidence="1 2" key="1">
    <citation type="journal article" date="2023" name="Science">
        <title>Complex scaffold remodeling in plant triterpene biosynthesis.</title>
        <authorList>
            <person name="De La Pena R."/>
            <person name="Hodgson H."/>
            <person name="Liu J.C."/>
            <person name="Stephenson M.J."/>
            <person name="Martin A.C."/>
            <person name="Owen C."/>
            <person name="Harkess A."/>
            <person name="Leebens-Mack J."/>
            <person name="Jimenez L.E."/>
            <person name="Osbourn A."/>
            <person name="Sattely E.S."/>
        </authorList>
    </citation>
    <scope>NUCLEOTIDE SEQUENCE [LARGE SCALE GENOMIC DNA]</scope>
    <source>
        <strain evidence="2">cv. JPN11</strain>
        <tissue evidence="1">Leaf</tissue>
    </source>
</reference>
<evidence type="ECO:0000313" key="1">
    <source>
        <dbReference type="EMBL" id="KAJ4712430.1"/>
    </source>
</evidence>
<keyword evidence="1" id="KW-0808">Transferase</keyword>